<keyword evidence="2" id="KW-0812">Transmembrane</keyword>
<reference evidence="7 8" key="1">
    <citation type="submission" date="2014-01" db="EMBL/GenBank/DDBJ databases">
        <title>Roseivivax isoporae LMG 25204 Genome Sequencing.</title>
        <authorList>
            <person name="Lai Q."/>
            <person name="Li G."/>
            <person name="Shao Z."/>
        </authorList>
    </citation>
    <scope>NUCLEOTIDE SEQUENCE [LARGE SCALE GENOMIC DNA]</scope>
    <source>
        <strain evidence="7 8">LMG 25204</strain>
    </source>
</reference>
<evidence type="ECO:0008006" key="9">
    <source>
        <dbReference type="Google" id="ProtNLM"/>
    </source>
</evidence>
<feature type="signal peptide" evidence="4">
    <location>
        <begin position="1"/>
        <end position="18"/>
    </location>
</feature>
<keyword evidence="4" id="KW-0732">Signal</keyword>
<evidence type="ECO:0000256" key="3">
    <source>
        <dbReference type="ARBA" id="ARBA00023237"/>
    </source>
</evidence>
<feature type="chain" id="PRO_5004978595" description="Hemolysin activation/secretion protein" evidence="4">
    <location>
        <begin position="19"/>
        <end position="561"/>
    </location>
</feature>
<dbReference type="GO" id="GO:0046819">
    <property type="term" value="P:protein secretion by the type V secretion system"/>
    <property type="evidence" value="ECO:0007669"/>
    <property type="project" value="TreeGrafter"/>
</dbReference>
<evidence type="ECO:0000256" key="1">
    <source>
        <dbReference type="ARBA" id="ARBA00022452"/>
    </source>
</evidence>
<dbReference type="InterPro" id="IPR005565">
    <property type="entry name" value="Hemolysn_activator_HlyB_C"/>
</dbReference>
<dbReference type="InterPro" id="IPR051544">
    <property type="entry name" value="TPS_OM_transporter"/>
</dbReference>
<evidence type="ECO:0000313" key="8">
    <source>
        <dbReference type="Proteomes" id="UP000023430"/>
    </source>
</evidence>
<dbReference type="AlphaFoldDB" id="X7F6Z4"/>
<dbReference type="PANTHER" id="PTHR34597:SF6">
    <property type="entry name" value="BLR6126 PROTEIN"/>
    <property type="match status" value="1"/>
</dbReference>
<dbReference type="GO" id="GO:0098046">
    <property type="term" value="C:type V protein secretion system complex"/>
    <property type="evidence" value="ECO:0007669"/>
    <property type="project" value="TreeGrafter"/>
</dbReference>
<dbReference type="STRING" id="1449351.RISW2_11115"/>
<evidence type="ECO:0000256" key="2">
    <source>
        <dbReference type="ARBA" id="ARBA00022692"/>
    </source>
</evidence>
<dbReference type="InterPro" id="IPR013686">
    <property type="entry name" value="Polypept-transport_assoc_ShlB"/>
</dbReference>
<keyword evidence="3" id="KW-0998">Cell outer membrane</keyword>
<dbReference type="PATRIC" id="fig|1449351.3.peg.3280"/>
<dbReference type="Gene3D" id="3.10.20.310">
    <property type="entry name" value="membrane protein fhac"/>
    <property type="match status" value="1"/>
</dbReference>
<keyword evidence="8" id="KW-1185">Reference proteome</keyword>
<evidence type="ECO:0000259" key="6">
    <source>
        <dbReference type="Pfam" id="PF08479"/>
    </source>
</evidence>
<dbReference type="Pfam" id="PF03865">
    <property type="entry name" value="ShlB"/>
    <property type="match status" value="1"/>
</dbReference>
<evidence type="ECO:0000259" key="5">
    <source>
        <dbReference type="Pfam" id="PF03865"/>
    </source>
</evidence>
<evidence type="ECO:0000256" key="4">
    <source>
        <dbReference type="SAM" id="SignalP"/>
    </source>
</evidence>
<feature type="domain" description="Polypeptide-transport-associated ShlB-type" evidence="6">
    <location>
        <begin position="89"/>
        <end position="135"/>
    </location>
</feature>
<name>X7F6Z4_9RHOB</name>
<sequence>MAVLVGLAVALPPGAVHAQSASEITPDSFLPPLQNLDGAVVFPGGAATEAPPGSESIGIALSGVRLEDARPELAAANRAFEARLTRGRIPVSELFEATGDLERTYAEAGYVLTRVVLPEQEVRDGGTLRVVVVQGLVERIDSTGVAGPVRGRIERVTEPLLEDAAVTLRDLERQLLLAGDTAGVVLGTALATGERPGGTVLALDTQFRPVTGFFGFDNYGSDELGGEALSFGLELNSPFGLGETFYGRFTTSVEEAFSDEPRQRVAAIGALVPLGGSGLALNLEMTRSVTHPDDPVAPTSSEFERQSLRLIYPFIRSRQLNVTGQLILDHQTDEQDFAETGVPIYRDDFTVLRAGGSLTYLHEKGAVTEAGLILSRGIDAFGARRASDATLAEPLSRSGADAVFTKLSGSVFHERALAERVNLSIAGRFQTSFGDPLLTSEQFSIVGESELSAFDSGELRGDSGWVLRSELSTDVPLQAGRRTLVLSPYLFAAAGRVSIERPTAVEEKSVSGRAYGLGLDISIPAESRYRSNFVRIEFGKGERDDGGNDDTRFGVSGTFRF</sequence>
<dbReference type="eggNOG" id="COG2831">
    <property type="taxonomic scope" value="Bacteria"/>
</dbReference>
<keyword evidence="1" id="KW-0472">Membrane</keyword>
<dbReference type="Pfam" id="PF08479">
    <property type="entry name" value="POTRA_2"/>
    <property type="match status" value="1"/>
</dbReference>
<feature type="domain" description="Haemolysin activator HlyB C-terminal" evidence="5">
    <location>
        <begin position="206"/>
        <end position="517"/>
    </location>
</feature>
<keyword evidence="1" id="KW-1134">Transmembrane beta strand</keyword>
<dbReference type="Proteomes" id="UP000023430">
    <property type="component" value="Unassembled WGS sequence"/>
</dbReference>
<protein>
    <recommendedName>
        <fullName evidence="9">Hemolysin activation/secretion protein</fullName>
    </recommendedName>
</protein>
<gene>
    <name evidence="7" type="ORF">RISW2_11115</name>
</gene>
<proteinExistence type="predicted"/>
<organism evidence="7 8">
    <name type="scientific">Roseivivax isoporae LMG 25204</name>
    <dbReference type="NCBI Taxonomy" id="1449351"/>
    <lineage>
        <taxon>Bacteria</taxon>
        <taxon>Pseudomonadati</taxon>
        <taxon>Pseudomonadota</taxon>
        <taxon>Alphaproteobacteria</taxon>
        <taxon>Rhodobacterales</taxon>
        <taxon>Roseobacteraceae</taxon>
        <taxon>Roseivivax</taxon>
    </lineage>
</organism>
<dbReference type="Gene3D" id="2.40.160.50">
    <property type="entry name" value="membrane protein fhac: a member of the omp85/tpsb transporter family"/>
    <property type="match status" value="1"/>
</dbReference>
<dbReference type="EMBL" id="JAME01000026">
    <property type="protein sequence ID" value="ETX27876.1"/>
    <property type="molecule type" value="Genomic_DNA"/>
</dbReference>
<accession>X7F6Z4</accession>
<dbReference type="GO" id="GO:0008320">
    <property type="term" value="F:protein transmembrane transporter activity"/>
    <property type="evidence" value="ECO:0007669"/>
    <property type="project" value="TreeGrafter"/>
</dbReference>
<comment type="caution">
    <text evidence="7">The sequence shown here is derived from an EMBL/GenBank/DDBJ whole genome shotgun (WGS) entry which is preliminary data.</text>
</comment>
<dbReference type="PANTHER" id="PTHR34597">
    <property type="entry name" value="SLR1661 PROTEIN"/>
    <property type="match status" value="1"/>
</dbReference>
<evidence type="ECO:0000313" key="7">
    <source>
        <dbReference type="EMBL" id="ETX27876.1"/>
    </source>
</evidence>